<sequence length="159" mass="17698">MSLTTCVCGSGRDYQHCCAPLHRGEQRATSPEQLMRSRYAAFALGGLGAYLLRTWHPVQRPGLTEAELDQSETDWQRLEIVQAPSPQGDEGIVEFRAYYQEQGRLACLHERSIFRYSAEAGWQYLSGQINPPAQQLVKAGRNDPCPCGSGKKYKKCCGG</sequence>
<evidence type="ECO:0000313" key="3">
    <source>
        <dbReference type="Proteomes" id="UP001589628"/>
    </source>
</evidence>
<evidence type="ECO:0000259" key="1">
    <source>
        <dbReference type="Pfam" id="PF17775"/>
    </source>
</evidence>
<dbReference type="SUPFAM" id="SSF103642">
    <property type="entry name" value="Sec-C motif"/>
    <property type="match status" value="1"/>
</dbReference>
<dbReference type="PANTHER" id="PTHR33747:SF1">
    <property type="entry name" value="ADENYLATE CYCLASE-ASSOCIATED CAP C-TERMINAL DOMAIN-CONTAINING PROTEIN"/>
    <property type="match status" value="1"/>
</dbReference>
<keyword evidence="3" id="KW-1185">Reference proteome</keyword>
<name>A0ABV5Z916_9GAMM</name>
<gene>
    <name evidence="2" type="ORF">ACFFLH_05060</name>
</gene>
<feature type="domain" description="YchJ-like middle NTF2-like" evidence="1">
    <location>
        <begin position="30"/>
        <end position="127"/>
    </location>
</feature>
<dbReference type="InterPro" id="IPR048469">
    <property type="entry name" value="YchJ-like_M"/>
</dbReference>
<dbReference type="Gene3D" id="3.10.450.50">
    <property type="match status" value="1"/>
</dbReference>
<evidence type="ECO:0000313" key="2">
    <source>
        <dbReference type="EMBL" id="MFB9885777.1"/>
    </source>
</evidence>
<dbReference type="InterPro" id="IPR032710">
    <property type="entry name" value="NTF2-like_dom_sf"/>
</dbReference>
<organism evidence="2 3">
    <name type="scientific">Balneatrix alpica</name>
    <dbReference type="NCBI Taxonomy" id="75684"/>
    <lineage>
        <taxon>Bacteria</taxon>
        <taxon>Pseudomonadati</taxon>
        <taxon>Pseudomonadota</taxon>
        <taxon>Gammaproteobacteria</taxon>
        <taxon>Oceanospirillales</taxon>
        <taxon>Balneatrichaceae</taxon>
        <taxon>Balneatrix</taxon>
    </lineage>
</organism>
<reference evidence="2 3" key="1">
    <citation type="submission" date="2024-09" db="EMBL/GenBank/DDBJ databases">
        <authorList>
            <person name="Sun Q."/>
            <person name="Mori K."/>
        </authorList>
    </citation>
    <scope>NUCLEOTIDE SEQUENCE [LARGE SCALE GENOMIC DNA]</scope>
    <source>
        <strain evidence="2 3">ATCC 51285</strain>
    </source>
</reference>
<accession>A0ABV5Z916</accession>
<dbReference type="RefSeq" id="WP_027313843.1">
    <property type="nucleotide sequence ID" value="NZ_JBHLZN010000001.1"/>
</dbReference>
<protein>
    <submittedName>
        <fullName evidence="2">YchJ family protein</fullName>
    </submittedName>
</protein>
<comment type="caution">
    <text evidence="2">The sequence shown here is derived from an EMBL/GenBank/DDBJ whole genome shotgun (WGS) entry which is preliminary data.</text>
</comment>
<dbReference type="EMBL" id="JBHLZN010000001">
    <property type="protein sequence ID" value="MFB9885777.1"/>
    <property type="molecule type" value="Genomic_DNA"/>
</dbReference>
<dbReference type="InterPro" id="IPR004027">
    <property type="entry name" value="SEC_C_motif"/>
</dbReference>
<dbReference type="Proteomes" id="UP001589628">
    <property type="component" value="Unassembled WGS sequence"/>
</dbReference>
<dbReference type="Pfam" id="PF02810">
    <property type="entry name" value="SEC-C"/>
    <property type="match status" value="2"/>
</dbReference>
<proteinExistence type="predicted"/>
<dbReference type="Pfam" id="PF17775">
    <property type="entry name" value="YchJ_M-like"/>
    <property type="match status" value="1"/>
</dbReference>
<dbReference type="PANTHER" id="PTHR33747">
    <property type="entry name" value="UPF0225 PROTEIN SCO1677"/>
    <property type="match status" value="1"/>
</dbReference>
<dbReference type="SUPFAM" id="SSF54427">
    <property type="entry name" value="NTF2-like"/>
    <property type="match status" value="1"/>
</dbReference>